<protein>
    <submittedName>
        <fullName evidence="1">Uncharacterized protein</fullName>
    </submittedName>
</protein>
<gene>
    <name evidence="1" type="ordered locus">Runsl_2708</name>
</gene>
<evidence type="ECO:0000313" key="1">
    <source>
        <dbReference type="EMBL" id="AEI49106.1"/>
    </source>
</evidence>
<proteinExistence type="predicted"/>
<sequence length="55" mass="6345">MPTRSPAQSAYLSLTIKPLLIFTLMIFTETFHPTETFYLFSAYCYLNTKSPTISF</sequence>
<reference evidence="2" key="1">
    <citation type="submission" date="2011-06" db="EMBL/GenBank/DDBJ databases">
        <title>The complete genome of chromosome of Runella slithyformis DSM 19594.</title>
        <authorList>
            <consortium name="US DOE Joint Genome Institute (JGI-PGF)"/>
            <person name="Lucas S."/>
            <person name="Han J."/>
            <person name="Lapidus A."/>
            <person name="Bruce D."/>
            <person name="Goodwin L."/>
            <person name="Pitluck S."/>
            <person name="Peters L."/>
            <person name="Kyrpides N."/>
            <person name="Mavromatis K."/>
            <person name="Ivanova N."/>
            <person name="Ovchinnikova G."/>
            <person name="Zhang X."/>
            <person name="Misra M."/>
            <person name="Detter J.C."/>
            <person name="Tapia R."/>
            <person name="Han C."/>
            <person name="Land M."/>
            <person name="Hauser L."/>
            <person name="Markowitz V."/>
            <person name="Cheng J.-F."/>
            <person name="Hugenholtz P."/>
            <person name="Woyke T."/>
            <person name="Wu D."/>
            <person name="Tindall B."/>
            <person name="Faehrich R."/>
            <person name="Brambilla E."/>
            <person name="Klenk H.-P."/>
            <person name="Eisen J.A."/>
        </authorList>
    </citation>
    <scope>NUCLEOTIDE SEQUENCE [LARGE SCALE GENOMIC DNA]</scope>
    <source>
        <strain evidence="2">ATCC 29530 / DSM 19594 / LMG 11500 / NCIMB 11436 / LSU 4</strain>
    </source>
</reference>
<accession>A0A7U4E604</accession>
<dbReference type="Proteomes" id="UP000000493">
    <property type="component" value="Chromosome"/>
</dbReference>
<dbReference type="KEGG" id="rsi:Runsl_2708"/>
<organism evidence="1 2">
    <name type="scientific">Runella slithyformis (strain ATCC 29530 / DSM 19594 / LMG 11500 / NCIMB 11436 / LSU 4)</name>
    <dbReference type="NCBI Taxonomy" id="761193"/>
    <lineage>
        <taxon>Bacteria</taxon>
        <taxon>Pseudomonadati</taxon>
        <taxon>Bacteroidota</taxon>
        <taxon>Cytophagia</taxon>
        <taxon>Cytophagales</taxon>
        <taxon>Spirosomataceae</taxon>
        <taxon>Runella</taxon>
    </lineage>
</organism>
<name>A0A7U4E604_RUNSL</name>
<dbReference type="AlphaFoldDB" id="A0A7U4E604"/>
<evidence type="ECO:0000313" key="2">
    <source>
        <dbReference type="Proteomes" id="UP000000493"/>
    </source>
</evidence>
<keyword evidence="2" id="KW-1185">Reference proteome</keyword>
<dbReference type="EMBL" id="CP002859">
    <property type="protein sequence ID" value="AEI49106.1"/>
    <property type="molecule type" value="Genomic_DNA"/>
</dbReference>
<reference evidence="1 2" key="2">
    <citation type="journal article" date="2012" name="Stand. Genomic Sci.">
        <title>Complete genome sequence of the aquatic bacterium Runella slithyformis type strain (LSU 4(T)).</title>
        <authorList>
            <person name="Copeland A."/>
            <person name="Zhang X."/>
            <person name="Misra M."/>
            <person name="Lapidus A."/>
            <person name="Nolan M."/>
            <person name="Lucas S."/>
            <person name="Deshpande S."/>
            <person name="Cheng J.F."/>
            <person name="Tapia R."/>
            <person name="Goodwin L.A."/>
            <person name="Pitluck S."/>
            <person name="Liolios K."/>
            <person name="Pagani I."/>
            <person name="Ivanova N."/>
            <person name="Mikhailova N."/>
            <person name="Pati A."/>
            <person name="Chen A."/>
            <person name="Palaniappan K."/>
            <person name="Land M."/>
            <person name="Hauser L."/>
            <person name="Pan C."/>
            <person name="Jeffries C.D."/>
            <person name="Detter J.C."/>
            <person name="Brambilla E.M."/>
            <person name="Rohde M."/>
            <person name="Djao O.D."/>
            <person name="Goker M."/>
            <person name="Sikorski J."/>
            <person name="Tindall B.J."/>
            <person name="Woyke T."/>
            <person name="Bristow J."/>
            <person name="Eisen J.A."/>
            <person name="Markowitz V."/>
            <person name="Hugenholtz P."/>
            <person name="Kyrpides N.C."/>
            <person name="Klenk H.P."/>
            <person name="Mavromatis K."/>
        </authorList>
    </citation>
    <scope>NUCLEOTIDE SEQUENCE [LARGE SCALE GENOMIC DNA]</scope>
    <source>
        <strain evidence="2">ATCC 29530 / DSM 19594 / LMG 11500 / NCIMB 11436 / LSU 4</strain>
    </source>
</reference>